<dbReference type="AlphaFoldDB" id="A0A0N1J5Q2"/>
<keyword evidence="7 8" id="KW-0807">Transducer</keyword>
<evidence type="ECO:0000256" key="8">
    <source>
        <dbReference type="PROSITE-ProRule" id="PRU00284"/>
    </source>
</evidence>
<dbReference type="PANTHER" id="PTHR32089">
    <property type="entry name" value="METHYL-ACCEPTING CHEMOTAXIS PROTEIN MCPB"/>
    <property type="match status" value="1"/>
</dbReference>
<dbReference type="CDD" id="cd00130">
    <property type="entry name" value="PAS"/>
    <property type="match status" value="2"/>
</dbReference>
<dbReference type="NCBIfam" id="TIGR00229">
    <property type="entry name" value="sensory_box"/>
    <property type="match status" value="2"/>
</dbReference>
<evidence type="ECO:0000259" key="9">
    <source>
        <dbReference type="PROSITE" id="PS50111"/>
    </source>
</evidence>
<dbReference type="InterPro" id="IPR004089">
    <property type="entry name" value="MCPsignal_dom"/>
</dbReference>
<evidence type="ECO:0000256" key="4">
    <source>
        <dbReference type="ARBA" id="ARBA00022692"/>
    </source>
</evidence>
<evidence type="ECO:0000259" key="11">
    <source>
        <dbReference type="PROSITE" id="PS50113"/>
    </source>
</evidence>
<dbReference type="STRING" id="50340.PF66_04974"/>
<dbReference type="InterPro" id="IPR035965">
    <property type="entry name" value="PAS-like_dom_sf"/>
</dbReference>
<dbReference type="EMBL" id="JSYZ01000019">
    <property type="protein sequence ID" value="KPA88608.1"/>
    <property type="molecule type" value="Genomic_DNA"/>
</dbReference>
<keyword evidence="6" id="KW-0472">Membrane</keyword>
<dbReference type="PROSITE" id="PS50113">
    <property type="entry name" value="PAC"/>
    <property type="match status" value="1"/>
</dbReference>
<dbReference type="PANTHER" id="PTHR32089:SF112">
    <property type="entry name" value="LYSOZYME-LIKE PROTEIN-RELATED"/>
    <property type="match status" value="1"/>
</dbReference>
<evidence type="ECO:0000256" key="6">
    <source>
        <dbReference type="ARBA" id="ARBA00023136"/>
    </source>
</evidence>
<evidence type="ECO:0000256" key="7">
    <source>
        <dbReference type="ARBA" id="ARBA00023224"/>
    </source>
</evidence>
<dbReference type="InterPro" id="IPR000700">
    <property type="entry name" value="PAS-assoc_C"/>
</dbReference>
<protein>
    <submittedName>
        <fullName evidence="12">Methyl-accepting chemotaxis sensory transducer with Pas/Pac sensor</fullName>
    </submittedName>
</protein>
<dbReference type="InterPro" id="IPR001610">
    <property type="entry name" value="PAC"/>
</dbReference>
<dbReference type="SMART" id="SM00091">
    <property type="entry name" value="PAS"/>
    <property type="match status" value="2"/>
</dbReference>
<evidence type="ECO:0000256" key="3">
    <source>
        <dbReference type="ARBA" id="ARBA00022481"/>
    </source>
</evidence>
<evidence type="ECO:0000259" key="10">
    <source>
        <dbReference type="PROSITE" id="PS50112"/>
    </source>
</evidence>
<dbReference type="SMART" id="SM00086">
    <property type="entry name" value="PAC"/>
    <property type="match status" value="2"/>
</dbReference>
<dbReference type="PROSITE" id="PS50111">
    <property type="entry name" value="CHEMOTAXIS_TRANSDUC_2"/>
    <property type="match status" value="1"/>
</dbReference>
<dbReference type="OrthoDB" id="9765776at2"/>
<dbReference type="Proteomes" id="UP000037931">
    <property type="component" value="Unassembled WGS sequence"/>
</dbReference>
<dbReference type="Pfam" id="PF13426">
    <property type="entry name" value="PAS_9"/>
    <property type="match status" value="1"/>
</dbReference>
<evidence type="ECO:0000256" key="1">
    <source>
        <dbReference type="ARBA" id="ARBA00004236"/>
    </source>
</evidence>
<dbReference type="GO" id="GO:0005886">
    <property type="term" value="C:plasma membrane"/>
    <property type="evidence" value="ECO:0007669"/>
    <property type="project" value="UniProtKB-SubCell"/>
</dbReference>
<evidence type="ECO:0000256" key="2">
    <source>
        <dbReference type="ARBA" id="ARBA00022475"/>
    </source>
</evidence>
<dbReference type="InterPro" id="IPR013655">
    <property type="entry name" value="PAS_fold_3"/>
</dbReference>
<dbReference type="SUPFAM" id="SSF58104">
    <property type="entry name" value="Methyl-accepting chemotaxis protein (MCP) signaling domain"/>
    <property type="match status" value="1"/>
</dbReference>
<reference evidence="12 13" key="1">
    <citation type="journal article" date="2015" name="PLoS ONE">
        <title>Rice-Infecting Pseudomonas Genomes Are Highly Accessorized and Harbor Multiple Putative Virulence Mechanisms to Cause Sheath Brown Rot.</title>
        <authorList>
            <person name="Quibod I.L."/>
            <person name="Grande G."/>
            <person name="Oreiro E.G."/>
            <person name="Borja F.N."/>
            <person name="Dossa G.S."/>
            <person name="Mauleon R."/>
            <person name="Cruz C.V."/>
            <person name="Oliva R."/>
        </authorList>
    </citation>
    <scope>NUCLEOTIDE SEQUENCE [LARGE SCALE GENOMIC DNA]</scope>
    <source>
        <strain evidence="12 13">IRRI 6609</strain>
    </source>
</reference>
<dbReference type="GO" id="GO:0007165">
    <property type="term" value="P:signal transduction"/>
    <property type="evidence" value="ECO:0007669"/>
    <property type="project" value="UniProtKB-KW"/>
</dbReference>
<feature type="domain" description="PAC" evidence="11">
    <location>
        <begin position="92"/>
        <end position="144"/>
    </location>
</feature>
<keyword evidence="13" id="KW-1185">Reference proteome</keyword>
<dbReference type="SMART" id="SM00283">
    <property type="entry name" value="MA"/>
    <property type="match status" value="1"/>
</dbReference>
<evidence type="ECO:0000313" key="13">
    <source>
        <dbReference type="Proteomes" id="UP000037931"/>
    </source>
</evidence>
<dbReference type="Gene3D" id="1.10.287.950">
    <property type="entry name" value="Methyl-accepting chemotaxis protein"/>
    <property type="match status" value="1"/>
</dbReference>
<keyword evidence="3" id="KW-0488">Methylation</keyword>
<dbReference type="PROSITE" id="PS50112">
    <property type="entry name" value="PAS"/>
    <property type="match status" value="1"/>
</dbReference>
<dbReference type="Gene3D" id="3.30.450.20">
    <property type="entry name" value="PAS domain"/>
    <property type="match status" value="2"/>
</dbReference>
<organism evidence="12 13">
    <name type="scientific">Pseudomonas asplenii</name>
    <dbReference type="NCBI Taxonomy" id="53407"/>
    <lineage>
        <taxon>Bacteria</taxon>
        <taxon>Pseudomonadati</taxon>
        <taxon>Pseudomonadota</taxon>
        <taxon>Gammaproteobacteria</taxon>
        <taxon>Pseudomonadales</taxon>
        <taxon>Pseudomonadaceae</taxon>
        <taxon>Pseudomonas</taxon>
    </lineage>
</organism>
<name>A0A0N1J5Q2_9PSED</name>
<keyword evidence="5" id="KW-1133">Transmembrane helix</keyword>
<keyword evidence="4" id="KW-0812">Transmembrane</keyword>
<keyword evidence="2" id="KW-1003">Cell membrane</keyword>
<dbReference type="GO" id="GO:0006935">
    <property type="term" value="P:chemotaxis"/>
    <property type="evidence" value="ECO:0007669"/>
    <property type="project" value="UniProtKB-ARBA"/>
</dbReference>
<dbReference type="Pfam" id="PF00015">
    <property type="entry name" value="MCPsignal"/>
    <property type="match status" value="1"/>
</dbReference>
<evidence type="ECO:0000256" key="5">
    <source>
        <dbReference type="ARBA" id="ARBA00022989"/>
    </source>
</evidence>
<proteinExistence type="predicted"/>
<dbReference type="Pfam" id="PF08447">
    <property type="entry name" value="PAS_3"/>
    <property type="match status" value="1"/>
</dbReference>
<comment type="subcellular location">
    <subcellularLocation>
        <location evidence="1">Cell membrane</location>
    </subcellularLocation>
</comment>
<dbReference type="InterPro" id="IPR000014">
    <property type="entry name" value="PAS"/>
</dbReference>
<sequence length="437" mass="48489">MFNSNLKKILESKEEELFELKQLFHGMTAEMISVVLDPQFRVIDFNQRFLDLLGYKDEQMRNRPLDNFVPAYVKNLPCFHNLQAAVAKGVSVSDNYRFLRADGSLAWLHGSWQPVKSEKGDLLHIQCFARDVTHTVETMKENEAFIQALLRSTAVIEFTLDGEVITANDQFLRAMGYSLAQIVGKHHRMFCSTEEANSSQYQAFWARLNRGEYVADRFKRLDSQGRDVWLEATYNPVHDAQGQLYKVVKFANVVTDQVVREKEVGEAAVIAYGISQQTDTTAQRGATVVKNTVATMQEISEEMQSASEGIEALGKQSMLITSMVQTIGSIAAQTNLLALNAAIEAARAGEQGRGFAVVADEVRQLAGRTSAATEEIVTVVQQNQKLVDEAVRDMSTSRVKAEQGLSLANQAGEVIVEIQDGAKQVVGAVGRFANQLK</sequence>
<comment type="caution">
    <text evidence="12">The sequence shown here is derived from an EMBL/GenBank/DDBJ whole genome shotgun (WGS) entry which is preliminary data.</text>
</comment>
<evidence type="ECO:0000313" key="12">
    <source>
        <dbReference type="EMBL" id="KPA88608.1"/>
    </source>
</evidence>
<accession>A0A0N1J5Q2</accession>
<dbReference type="SUPFAM" id="SSF55785">
    <property type="entry name" value="PYP-like sensor domain (PAS domain)"/>
    <property type="match status" value="2"/>
</dbReference>
<feature type="domain" description="Methyl-accepting transducer" evidence="9">
    <location>
        <begin position="240"/>
        <end position="437"/>
    </location>
</feature>
<feature type="domain" description="PAS" evidence="10">
    <location>
        <begin position="142"/>
        <end position="185"/>
    </location>
</feature>
<dbReference type="PATRIC" id="fig|50340.43.peg.2278"/>
<gene>
    <name evidence="12" type="ORF">PF66_04974</name>
</gene>